<name>A0A1B2F4P6_PSEPU</name>
<evidence type="ECO:0000256" key="2">
    <source>
        <dbReference type="ARBA" id="ARBA00007069"/>
    </source>
</evidence>
<dbReference type="SUPFAM" id="SSF161098">
    <property type="entry name" value="MetI-like"/>
    <property type="match status" value="1"/>
</dbReference>
<evidence type="ECO:0000256" key="5">
    <source>
        <dbReference type="ARBA" id="ARBA00022692"/>
    </source>
</evidence>
<keyword evidence="6 8" id="KW-1133">Transmembrane helix</keyword>
<evidence type="ECO:0000313" key="10">
    <source>
        <dbReference type="EMBL" id="ANY87249.1"/>
    </source>
</evidence>
<feature type="transmembrane region" description="Helical" evidence="8">
    <location>
        <begin position="95"/>
        <end position="116"/>
    </location>
</feature>
<accession>A0A1B2F4P6</accession>
<dbReference type="PROSITE" id="PS50928">
    <property type="entry name" value="ABC_TM1"/>
    <property type="match status" value="1"/>
</dbReference>
<keyword evidence="4" id="KW-1003">Cell membrane</keyword>
<dbReference type="InterPro" id="IPR000515">
    <property type="entry name" value="MetI-like"/>
</dbReference>
<feature type="transmembrane region" description="Helical" evidence="8">
    <location>
        <begin position="35"/>
        <end position="64"/>
    </location>
</feature>
<dbReference type="CDD" id="cd06261">
    <property type="entry name" value="TM_PBP2"/>
    <property type="match status" value="1"/>
</dbReference>
<dbReference type="Pfam" id="PF00528">
    <property type="entry name" value="BPD_transp_1"/>
    <property type="match status" value="1"/>
</dbReference>
<comment type="similarity">
    <text evidence="2">Belongs to the binding-protein-dependent transport system permease family. CysTW subfamily.</text>
</comment>
<dbReference type="InterPro" id="IPR035906">
    <property type="entry name" value="MetI-like_sf"/>
</dbReference>
<dbReference type="RefSeq" id="WP_070094688.1">
    <property type="nucleotide sequence ID" value="NZ_CP016634.1"/>
</dbReference>
<keyword evidence="7 8" id="KW-0472">Membrane</keyword>
<feature type="transmembrane region" description="Helical" evidence="8">
    <location>
        <begin position="128"/>
        <end position="147"/>
    </location>
</feature>
<evidence type="ECO:0000256" key="3">
    <source>
        <dbReference type="ARBA" id="ARBA00022448"/>
    </source>
</evidence>
<dbReference type="AlphaFoldDB" id="A0A1B2F4P6"/>
<dbReference type="GO" id="GO:0005886">
    <property type="term" value="C:plasma membrane"/>
    <property type="evidence" value="ECO:0007669"/>
    <property type="project" value="UniProtKB-SubCell"/>
</dbReference>
<evidence type="ECO:0000256" key="7">
    <source>
        <dbReference type="ARBA" id="ARBA00023136"/>
    </source>
</evidence>
<feature type="transmembrane region" description="Helical" evidence="8">
    <location>
        <begin position="221"/>
        <end position="244"/>
    </location>
</feature>
<evidence type="ECO:0000256" key="4">
    <source>
        <dbReference type="ARBA" id="ARBA00022475"/>
    </source>
</evidence>
<organism evidence="10">
    <name type="scientific">Pseudomonas putida</name>
    <name type="common">Arthrobacter siderocapsulatus</name>
    <dbReference type="NCBI Taxonomy" id="303"/>
    <lineage>
        <taxon>Bacteria</taxon>
        <taxon>Pseudomonadati</taxon>
        <taxon>Pseudomonadota</taxon>
        <taxon>Gammaproteobacteria</taxon>
        <taxon>Pseudomonadales</taxon>
        <taxon>Pseudomonadaceae</taxon>
        <taxon>Pseudomonas</taxon>
    </lineage>
</organism>
<evidence type="ECO:0000256" key="8">
    <source>
        <dbReference type="RuleBase" id="RU363032"/>
    </source>
</evidence>
<gene>
    <name evidence="10" type="primary">potH_1</name>
    <name evidence="10" type="ORF">IEC33019_1686</name>
</gene>
<proteinExistence type="inferred from homology"/>
<evidence type="ECO:0000259" key="9">
    <source>
        <dbReference type="PROSITE" id="PS50928"/>
    </source>
</evidence>
<dbReference type="EMBL" id="CP016634">
    <property type="protein sequence ID" value="ANY87249.1"/>
    <property type="molecule type" value="Genomic_DNA"/>
</dbReference>
<dbReference type="Gene3D" id="1.10.3720.10">
    <property type="entry name" value="MetI-like"/>
    <property type="match status" value="1"/>
</dbReference>
<protein>
    <submittedName>
        <fullName evidence="10">Putrescine transport system permease protein PotH</fullName>
    </submittedName>
</protein>
<keyword evidence="3 8" id="KW-0813">Transport</keyword>
<comment type="subcellular location">
    <subcellularLocation>
        <location evidence="1 8">Cell membrane</location>
        <topology evidence="1 8">Multi-pass membrane protein</topology>
    </subcellularLocation>
</comment>
<dbReference type="PANTHER" id="PTHR42929:SF1">
    <property type="entry name" value="INNER MEMBRANE ABC TRANSPORTER PERMEASE PROTEIN YDCU-RELATED"/>
    <property type="match status" value="1"/>
</dbReference>
<feature type="domain" description="ABC transmembrane type-1" evidence="9">
    <location>
        <begin position="91"/>
        <end position="296"/>
    </location>
</feature>
<evidence type="ECO:0000256" key="6">
    <source>
        <dbReference type="ARBA" id="ARBA00022989"/>
    </source>
</evidence>
<feature type="transmembrane region" description="Helical" evidence="8">
    <location>
        <begin position="179"/>
        <end position="201"/>
    </location>
</feature>
<feature type="transmembrane region" description="Helical" evidence="8">
    <location>
        <begin position="278"/>
        <end position="301"/>
    </location>
</feature>
<dbReference type="PANTHER" id="PTHR42929">
    <property type="entry name" value="INNER MEMBRANE ABC TRANSPORTER PERMEASE PROTEIN YDCU-RELATED-RELATED"/>
    <property type="match status" value="1"/>
</dbReference>
<reference evidence="10" key="1">
    <citation type="submission" date="2016-07" db="EMBL/GenBank/DDBJ databases">
        <title>New class B carbapenemase carried by novel plasmid in Pseudomonas putida enviromental strain in eastern Amazonia.</title>
        <authorList>
            <person name="Souza C.O."/>
            <person name="Lima K.V."/>
            <person name="Brasiliense D.M."/>
            <person name="Perez-Chaparro P.J."/>
            <person name="Mamizuka E.M."/>
            <person name="Lima M.O."/>
            <person name="Lima L.N."/>
            <person name="McCulloch J.A."/>
        </authorList>
    </citation>
    <scope>NUCLEOTIDE SEQUENCE [LARGE SCALE GENOMIC DNA]</scope>
    <source>
        <strain evidence="10">IEC33019</strain>
    </source>
</reference>
<sequence>MISNKLSPPLPASEEPARTRGQLGKRTWRLPGYGLILSLPILVWQLLFFVAPLLFLLTISFWLVRNFRMVPAFEWLNWKYLFSREYFWDAYLHTWAMAAGASVLISAVAFPCAYTIAFKFRESTRQWLVLLLITPFFTSYLVRTYSWQVFLSDQGLLNSALALLGIGPLPLLNTSFGSYVGYFTLCLPLVVLLQLFSLMYIDRTLIEAAHNLRAGRLRTVFGVVIPSARVGIVIAALFCFIMTFGDFVSPLYLGGGQPPTLSTLITDTTKSGQQWPRAAVIATTMIVTLLATAFLMVRYAYRRRA</sequence>
<keyword evidence="5 8" id="KW-0812">Transmembrane</keyword>
<evidence type="ECO:0000256" key="1">
    <source>
        <dbReference type="ARBA" id="ARBA00004651"/>
    </source>
</evidence>
<dbReference type="GO" id="GO:0055085">
    <property type="term" value="P:transmembrane transport"/>
    <property type="evidence" value="ECO:0007669"/>
    <property type="project" value="InterPro"/>
</dbReference>